<evidence type="ECO:0000313" key="1">
    <source>
        <dbReference type="EMBL" id="EEF12927.1"/>
    </source>
</evidence>
<reference evidence="1 2" key="1">
    <citation type="submission" date="2008-08" db="EMBL/GenBank/DDBJ databases">
        <authorList>
            <person name="Madupu R."/>
            <person name="Durkin A.S."/>
            <person name="Torralba M."/>
            <person name="Methe B."/>
            <person name="Sutton G.G."/>
            <person name="Strausberg R.L."/>
            <person name="Nelson K.E."/>
        </authorList>
    </citation>
    <scope>NUCLEOTIDE SEQUENCE [LARGE SCALE GENOMIC DNA]</scope>
    <source>
        <strain evidence="1 2">RM3267</strain>
    </source>
</reference>
<keyword evidence="2" id="KW-1185">Reference proteome</keyword>
<evidence type="ECO:0000313" key="2">
    <source>
        <dbReference type="Proteomes" id="UP000003082"/>
    </source>
</evidence>
<sequence>MKFIILSDRIFDSLNLFKSLKAVAVRKKSGLNLTAKFNPRKKF</sequence>
<organism evidence="1 2">
    <name type="scientific">Campylobacter rectus RM3267</name>
    <dbReference type="NCBI Taxonomy" id="553218"/>
    <lineage>
        <taxon>Bacteria</taxon>
        <taxon>Pseudomonadati</taxon>
        <taxon>Campylobacterota</taxon>
        <taxon>Epsilonproteobacteria</taxon>
        <taxon>Campylobacterales</taxon>
        <taxon>Campylobacteraceae</taxon>
        <taxon>Campylobacter</taxon>
    </lineage>
</organism>
<proteinExistence type="predicted"/>
<dbReference type="AlphaFoldDB" id="B9D4Z3"/>
<name>B9D4Z3_CAMRE</name>
<dbReference type="EMBL" id="ACFU01000032">
    <property type="protein sequence ID" value="EEF12927.1"/>
    <property type="molecule type" value="Genomic_DNA"/>
</dbReference>
<comment type="caution">
    <text evidence="1">The sequence shown here is derived from an EMBL/GenBank/DDBJ whole genome shotgun (WGS) entry which is preliminary data.</text>
</comment>
<dbReference type="Proteomes" id="UP000003082">
    <property type="component" value="Unassembled WGS sequence"/>
</dbReference>
<protein>
    <submittedName>
        <fullName evidence="1">Uncharacterized protein</fullName>
    </submittedName>
</protein>
<gene>
    <name evidence="1" type="ORF">CAMRE0001_3235</name>
</gene>
<accession>B9D4Z3</accession>